<organism evidence="7 8">
    <name type="scientific">candidate division TM6 bacterium JCVI TM6SC1</name>
    <dbReference type="NCBI Taxonomy" id="1306947"/>
    <lineage>
        <taxon>Bacteria</taxon>
        <taxon>Candidatus Babelota</taxon>
        <taxon>Vermiphilus</taxon>
    </lineage>
</organism>
<dbReference type="InterPro" id="IPR036962">
    <property type="entry name" value="Glyco_hydro_3_N_sf"/>
</dbReference>
<dbReference type="PANTHER" id="PTHR30480">
    <property type="entry name" value="BETA-HEXOSAMINIDASE-RELATED"/>
    <property type="match status" value="1"/>
</dbReference>
<gene>
    <name evidence="7" type="ORF">J120_03040</name>
</gene>
<comment type="similarity">
    <text evidence="2">Belongs to the glycosyl hydrolase 3 family.</text>
</comment>
<dbReference type="SUPFAM" id="SSF51445">
    <property type="entry name" value="(Trans)glycosidases"/>
    <property type="match status" value="1"/>
</dbReference>
<dbReference type="Gene3D" id="3.20.20.300">
    <property type="entry name" value="Glycoside hydrolase, family 3, N-terminal domain"/>
    <property type="match status" value="1"/>
</dbReference>
<dbReference type="EC" id="3.2.1.52" evidence="3"/>
<sequence>MRTQILITLLTITSILSLFGNNSYPHNWAENTLATMSADEKIGQLFMVTAVTDPELNPKWFSNPLVCVEPWYIQDLITRYHIGGIIFLGRGSVEKQNKCINQFQQLSSVPLLIGMDYESGLGSVKDNGIRFADAMTLGATGNPEFTYKIGKEIGAQCKATGVHINFGPVVDINNNPDNPVIGFRSFGEDKENVTRHALAYIKGLQEQGILACAKHFPGHGDTAVDSHLDLPILPFDIQRLCTTELYPFQAAIKAGVRSIMTAHLYVPAIDSDKAHPISLSSDAINGLLRKKMSFNGLVITDALIMRAVSDHNAPGQLELKALLAGNDILLCPTDVPRAVARIHHALKTGELSSTELDEHVLRILQAKEWAFNHCNWNFEVSDEYKHSIDNAYCTTLKKDAFQASVTAINKIPTLQHNKPISIIQVGDPKDEDLIENLSHKFKCDVYRLSYDSTQEEIAHIATQIAPNTPVIIALFNMTRDPKTKFGISDAILDLTQKIVTNESILCIFGSPYCLKYFNKNSAALVAYQNDPIAQIVVAEIITGNYKAPGKLPVTIS</sequence>
<dbReference type="InterPro" id="IPR036881">
    <property type="entry name" value="Glyco_hydro_3_C_sf"/>
</dbReference>
<dbReference type="GO" id="GO:0005975">
    <property type="term" value="P:carbohydrate metabolic process"/>
    <property type="evidence" value="ECO:0007669"/>
    <property type="project" value="InterPro"/>
</dbReference>
<comment type="catalytic activity">
    <reaction evidence="1">
        <text>Hydrolysis of terminal non-reducing N-acetyl-D-hexosamine residues in N-acetyl-beta-D-hexosaminides.</text>
        <dbReference type="EC" id="3.2.1.52"/>
    </reaction>
</comment>
<dbReference type="InterPro" id="IPR017853">
    <property type="entry name" value="GH"/>
</dbReference>
<dbReference type="STRING" id="1306947.J120_03040"/>
<keyword evidence="5" id="KW-0326">Glycosidase</keyword>
<dbReference type="Pfam" id="PF00933">
    <property type="entry name" value="Glyco_hydro_3"/>
    <property type="match status" value="1"/>
</dbReference>
<evidence type="ECO:0000256" key="4">
    <source>
        <dbReference type="ARBA" id="ARBA00022801"/>
    </source>
</evidence>
<reference evidence="7 8" key="1">
    <citation type="journal article" date="2013" name="Proc. Natl. Acad. Sci. U.S.A.">
        <title>Candidate phylum TM6 genome recovered from a hospital sink biofilm provides genomic insights into this uncultivated phylum.</title>
        <authorList>
            <person name="McLean J.S."/>
            <person name="Lombardo M.J."/>
            <person name="Badger J.H."/>
            <person name="Edlund A."/>
            <person name="Novotny M."/>
            <person name="Yee-Greenbaum J."/>
            <person name="Vyahhi N."/>
            <person name="Hall A.P."/>
            <person name="Yang Y."/>
            <person name="Dupont C.L."/>
            <person name="Ziegler M.G."/>
            <person name="Chitsaz H."/>
            <person name="Allen A.E."/>
            <person name="Yooseph S."/>
            <person name="Tesler G."/>
            <person name="Pevzner P.A."/>
            <person name="Friedman R.M."/>
            <person name="Nealson K.H."/>
            <person name="Venter J.C."/>
            <person name="Lasken R.S."/>
        </authorList>
    </citation>
    <scope>NUCLEOTIDE SEQUENCE [LARGE SCALE GENOMIC DNA]</scope>
    <source>
        <strain evidence="7 8">TM6SC1</strain>
    </source>
</reference>
<dbReference type="Proteomes" id="UP000032214">
    <property type="component" value="Unassembled WGS sequence"/>
</dbReference>
<dbReference type="GO" id="GO:0009254">
    <property type="term" value="P:peptidoglycan turnover"/>
    <property type="evidence" value="ECO:0007669"/>
    <property type="project" value="TreeGrafter"/>
</dbReference>
<dbReference type="PROSITE" id="PS00775">
    <property type="entry name" value="GLYCOSYL_HYDROL_F3"/>
    <property type="match status" value="1"/>
</dbReference>
<dbReference type="PANTHER" id="PTHR30480:SF13">
    <property type="entry name" value="BETA-HEXOSAMINIDASE"/>
    <property type="match status" value="1"/>
</dbReference>
<protein>
    <recommendedName>
        <fullName evidence="3">beta-N-acetylhexosaminidase</fullName>
        <ecNumber evidence="3">3.2.1.52</ecNumber>
    </recommendedName>
</protein>
<dbReference type="EMBL" id="ARQD01000002">
    <property type="protein sequence ID" value="KIX85265.1"/>
    <property type="molecule type" value="Genomic_DNA"/>
</dbReference>
<evidence type="ECO:0000256" key="1">
    <source>
        <dbReference type="ARBA" id="ARBA00001231"/>
    </source>
</evidence>
<evidence type="ECO:0000313" key="8">
    <source>
        <dbReference type="Proteomes" id="UP000032214"/>
    </source>
</evidence>
<dbReference type="InterPro" id="IPR019800">
    <property type="entry name" value="Glyco_hydro_3_AS"/>
</dbReference>
<evidence type="ECO:0000256" key="3">
    <source>
        <dbReference type="ARBA" id="ARBA00012663"/>
    </source>
</evidence>
<evidence type="ECO:0000313" key="7">
    <source>
        <dbReference type="EMBL" id="KIX85265.1"/>
    </source>
</evidence>
<dbReference type="Gene3D" id="3.40.50.1700">
    <property type="entry name" value="Glycoside hydrolase family 3 C-terminal domain"/>
    <property type="match status" value="1"/>
</dbReference>
<evidence type="ECO:0000256" key="5">
    <source>
        <dbReference type="ARBA" id="ARBA00023295"/>
    </source>
</evidence>
<evidence type="ECO:0000259" key="6">
    <source>
        <dbReference type="Pfam" id="PF00933"/>
    </source>
</evidence>
<dbReference type="eggNOG" id="COG1472">
    <property type="taxonomic scope" value="Bacteria"/>
</dbReference>
<keyword evidence="8" id="KW-1185">Reference proteome</keyword>
<comment type="caution">
    <text evidence="7">The sequence shown here is derived from an EMBL/GenBank/DDBJ whole genome shotgun (WGS) entry which is preliminary data.</text>
</comment>
<feature type="domain" description="Glycoside hydrolase family 3 N-terminal" evidence="6">
    <location>
        <begin position="39"/>
        <end position="365"/>
    </location>
</feature>
<dbReference type="GO" id="GO:0004563">
    <property type="term" value="F:beta-N-acetylhexosaminidase activity"/>
    <property type="evidence" value="ECO:0007669"/>
    <property type="project" value="UniProtKB-EC"/>
</dbReference>
<accession>A0A0D2I293</accession>
<dbReference type="AlphaFoldDB" id="A0A0D2I293"/>
<keyword evidence="4" id="KW-0378">Hydrolase</keyword>
<dbReference type="InterPro" id="IPR001764">
    <property type="entry name" value="Glyco_hydro_3_N"/>
</dbReference>
<proteinExistence type="inferred from homology"/>
<dbReference type="InterPro" id="IPR050226">
    <property type="entry name" value="NagZ_Beta-hexosaminidase"/>
</dbReference>
<evidence type="ECO:0000256" key="2">
    <source>
        <dbReference type="ARBA" id="ARBA00005336"/>
    </source>
</evidence>
<name>A0A0D2I293_9BACT</name>